<evidence type="ECO:0000256" key="3">
    <source>
        <dbReference type="ARBA" id="ARBA00022603"/>
    </source>
</evidence>
<comment type="function">
    <text evidence="7">Mitochondrial transcription factor that confers selective promoter recognition on the core subunit of the yeast mitochondrial RNA polymerase. Interacts with DNA in a non-specific manner.</text>
</comment>
<keyword evidence="6" id="KW-0694">RNA-binding</keyword>
<sequence>MRNPHFKKYPLSHELLKYISKTPTGNRTPYLINIVSPGLCDDAIQRLAPSLAKHRGCTIIDINPGIGLWSSKLHDFLKPRSHILVELGQHTYLPFLQPLLDAPGSRYHYRCWPPVDAAYIGRYVEEGLLPAASESRGDQSPILLVANHGHGRVRAEDHSVGVEAVMQAYTHAYNFRHNKSFHTYGPTRMLMWLADSDKRTLLPRTVAYRSKVAVALEMSMHVEEIIGGPPLETKARREDALEIRSGERVAERTKEEGLILPPRRQLAYEGTFGRSSAGTTRDWHQELQELEEGFKTLKYSQFEGELPKPLIDARSRKEPARKGVPFTAEYKRFQRLKATFNRANVNHNKADKYVQMQEEIDRLDLEAHHTDINSEERKELFRVLDAKIRDFKASLEDLKEVDLQKIMFLDDDRRAFAMEPPLLMWDRRKAEPILAESDEFYHISKPMALLDFQPQPKSLQDFPMNKKQEDYFDDIATHLMSVRGPATLHHLNKLAPGAFEALTSKVPALRDPRKGGRRDIDFVRNRTLTPKMFHGLALAWDQWLFKPADPRTYPSRHK</sequence>
<proteinExistence type="predicted"/>
<dbReference type="GO" id="GO:0034245">
    <property type="term" value="C:mitochondrial DNA-directed RNA polymerase complex"/>
    <property type="evidence" value="ECO:0007669"/>
    <property type="project" value="TreeGrafter"/>
</dbReference>
<dbReference type="PANTHER" id="PTHR11727:SF17">
    <property type="entry name" value="DIMETHYLADENOSINE TRANSFERASE 1, MITOCHONDRIAL"/>
    <property type="match status" value="1"/>
</dbReference>
<keyword evidence="3" id="KW-0489">Methyltransferase</keyword>
<keyword evidence="9" id="KW-1185">Reference proteome</keyword>
<evidence type="ECO:0000313" key="8">
    <source>
        <dbReference type="EMBL" id="KAK0516909.1"/>
    </source>
</evidence>
<organism evidence="8 9">
    <name type="scientific">Cladonia borealis</name>
    <dbReference type="NCBI Taxonomy" id="184061"/>
    <lineage>
        <taxon>Eukaryota</taxon>
        <taxon>Fungi</taxon>
        <taxon>Dikarya</taxon>
        <taxon>Ascomycota</taxon>
        <taxon>Pezizomycotina</taxon>
        <taxon>Lecanoromycetes</taxon>
        <taxon>OSLEUM clade</taxon>
        <taxon>Lecanoromycetidae</taxon>
        <taxon>Lecanorales</taxon>
        <taxon>Lecanorineae</taxon>
        <taxon>Cladoniaceae</taxon>
        <taxon>Cladonia</taxon>
    </lineage>
</organism>
<evidence type="ECO:0000256" key="6">
    <source>
        <dbReference type="ARBA" id="ARBA00022884"/>
    </source>
</evidence>
<dbReference type="InterPro" id="IPR029063">
    <property type="entry name" value="SAM-dependent_MTases_sf"/>
</dbReference>
<evidence type="ECO:0000313" key="9">
    <source>
        <dbReference type="Proteomes" id="UP001166286"/>
    </source>
</evidence>
<evidence type="ECO:0000256" key="4">
    <source>
        <dbReference type="ARBA" id="ARBA00022679"/>
    </source>
</evidence>
<reference evidence="8" key="1">
    <citation type="submission" date="2023-03" db="EMBL/GenBank/DDBJ databases">
        <title>Complete genome of Cladonia borealis.</title>
        <authorList>
            <person name="Park H."/>
        </authorList>
    </citation>
    <scope>NUCLEOTIDE SEQUENCE</scope>
    <source>
        <strain evidence="8">ANT050790</strain>
    </source>
</reference>
<dbReference type="InterPro" id="IPR001737">
    <property type="entry name" value="KsgA/Erm"/>
</dbReference>
<dbReference type="GO" id="GO:0032259">
    <property type="term" value="P:methylation"/>
    <property type="evidence" value="ECO:0007669"/>
    <property type="project" value="UniProtKB-KW"/>
</dbReference>
<dbReference type="SUPFAM" id="SSF53335">
    <property type="entry name" value="S-adenosyl-L-methionine-dependent methyltransferases"/>
    <property type="match status" value="1"/>
</dbReference>
<dbReference type="Proteomes" id="UP001166286">
    <property type="component" value="Unassembled WGS sequence"/>
</dbReference>
<dbReference type="GO" id="GO:0003723">
    <property type="term" value="F:RNA binding"/>
    <property type="evidence" value="ECO:0007669"/>
    <property type="project" value="UniProtKB-KW"/>
</dbReference>
<comment type="subcellular location">
    <subcellularLocation>
        <location evidence="1">Mitochondrion</location>
    </subcellularLocation>
</comment>
<dbReference type="InterPro" id="IPR023165">
    <property type="entry name" value="rRNA_Ade_diMease-like_C"/>
</dbReference>
<dbReference type="GO" id="GO:0034246">
    <property type="term" value="F:mitochondrial transcription factor activity"/>
    <property type="evidence" value="ECO:0007669"/>
    <property type="project" value="TreeGrafter"/>
</dbReference>
<name>A0AA39RAS5_9LECA</name>
<evidence type="ECO:0000256" key="2">
    <source>
        <dbReference type="ARBA" id="ARBA00013836"/>
    </source>
</evidence>
<keyword evidence="4" id="KW-0808">Transferase</keyword>
<dbReference type="GO" id="GO:0006391">
    <property type="term" value="P:transcription initiation at mitochondrial promoter"/>
    <property type="evidence" value="ECO:0007669"/>
    <property type="project" value="TreeGrafter"/>
</dbReference>
<dbReference type="EMBL" id="JAFEKC020000001">
    <property type="protein sequence ID" value="KAK0516909.1"/>
    <property type="molecule type" value="Genomic_DNA"/>
</dbReference>
<gene>
    <name evidence="8" type="ORF">JMJ35_000064</name>
</gene>
<accession>A0AA39RAS5</accession>
<dbReference type="GO" id="GO:0008168">
    <property type="term" value="F:methyltransferase activity"/>
    <property type="evidence" value="ECO:0007669"/>
    <property type="project" value="UniProtKB-KW"/>
</dbReference>
<evidence type="ECO:0000256" key="5">
    <source>
        <dbReference type="ARBA" id="ARBA00022691"/>
    </source>
</evidence>
<evidence type="ECO:0000256" key="1">
    <source>
        <dbReference type="ARBA" id="ARBA00004173"/>
    </source>
</evidence>
<dbReference type="GO" id="GO:0005759">
    <property type="term" value="C:mitochondrial matrix"/>
    <property type="evidence" value="ECO:0007669"/>
    <property type="project" value="TreeGrafter"/>
</dbReference>
<dbReference type="AlphaFoldDB" id="A0AA39RAS5"/>
<dbReference type="Gene3D" id="1.10.8.100">
    <property type="entry name" value="Ribosomal RNA adenine dimethylase-like, domain 2"/>
    <property type="match status" value="1"/>
</dbReference>
<dbReference type="Gene3D" id="3.40.50.150">
    <property type="entry name" value="Vaccinia Virus protein VP39"/>
    <property type="match status" value="1"/>
</dbReference>
<keyword evidence="5" id="KW-0949">S-adenosyl-L-methionine</keyword>
<protein>
    <recommendedName>
        <fullName evidence="2">Mitochondrial transcription factor 1</fullName>
    </recommendedName>
</protein>
<comment type="caution">
    <text evidence="8">The sequence shown here is derived from an EMBL/GenBank/DDBJ whole genome shotgun (WGS) entry which is preliminary data.</text>
</comment>
<evidence type="ECO:0000256" key="7">
    <source>
        <dbReference type="ARBA" id="ARBA00024915"/>
    </source>
</evidence>
<dbReference type="PANTHER" id="PTHR11727">
    <property type="entry name" value="DIMETHYLADENOSINE TRANSFERASE"/>
    <property type="match status" value="1"/>
</dbReference>